<comment type="caution">
    <text evidence="1">The sequence shown here is derived from an EMBL/GenBank/DDBJ whole genome shotgun (WGS) entry which is preliminary data.</text>
</comment>
<reference evidence="1" key="1">
    <citation type="journal article" date="2022" name="bioRxiv">
        <title>Sequencing and chromosome-scale assembly of the giantPleurodeles waltlgenome.</title>
        <authorList>
            <person name="Brown T."/>
            <person name="Elewa A."/>
            <person name="Iarovenko S."/>
            <person name="Subramanian E."/>
            <person name="Araus A.J."/>
            <person name="Petzold A."/>
            <person name="Susuki M."/>
            <person name="Suzuki K.-i.T."/>
            <person name="Hayashi T."/>
            <person name="Toyoda A."/>
            <person name="Oliveira C."/>
            <person name="Osipova E."/>
            <person name="Leigh N.D."/>
            <person name="Simon A."/>
            <person name="Yun M.H."/>
        </authorList>
    </citation>
    <scope>NUCLEOTIDE SEQUENCE</scope>
    <source>
        <strain evidence="1">20211129_DDA</strain>
        <tissue evidence="1">Liver</tissue>
    </source>
</reference>
<organism evidence="1 2">
    <name type="scientific">Pleurodeles waltl</name>
    <name type="common">Iberian ribbed newt</name>
    <dbReference type="NCBI Taxonomy" id="8319"/>
    <lineage>
        <taxon>Eukaryota</taxon>
        <taxon>Metazoa</taxon>
        <taxon>Chordata</taxon>
        <taxon>Craniata</taxon>
        <taxon>Vertebrata</taxon>
        <taxon>Euteleostomi</taxon>
        <taxon>Amphibia</taxon>
        <taxon>Batrachia</taxon>
        <taxon>Caudata</taxon>
        <taxon>Salamandroidea</taxon>
        <taxon>Salamandridae</taxon>
        <taxon>Pleurodelinae</taxon>
        <taxon>Pleurodeles</taxon>
    </lineage>
</organism>
<name>A0AAV7L862_PLEWA</name>
<keyword evidence="2" id="KW-1185">Reference proteome</keyword>
<dbReference type="AlphaFoldDB" id="A0AAV7L862"/>
<evidence type="ECO:0000313" key="2">
    <source>
        <dbReference type="Proteomes" id="UP001066276"/>
    </source>
</evidence>
<proteinExistence type="predicted"/>
<gene>
    <name evidence="1" type="ORF">NDU88_006751</name>
</gene>
<feature type="non-terminal residue" evidence="1">
    <location>
        <position position="1"/>
    </location>
</feature>
<evidence type="ECO:0000313" key="1">
    <source>
        <dbReference type="EMBL" id="KAJ1086635.1"/>
    </source>
</evidence>
<feature type="non-terminal residue" evidence="1">
    <location>
        <position position="83"/>
    </location>
</feature>
<accession>A0AAV7L862</accession>
<dbReference type="EMBL" id="JANPWB010000016">
    <property type="protein sequence ID" value="KAJ1086635.1"/>
    <property type="molecule type" value="Genomic_DNA"/>
</dbReference>
<sequence>AIKRRVYDVPSPRTCGLWGSTAGRAPTQENLRRWAQNTVEAQLGMASEKGRGAPQTLTPPMPHILSVAYPELDGRLRASQQPQ</sequence>
<protein>
    <submittedName>
        <fullName evidence="1">Uncharacterized protein</fullName>
    </submittedName>
</protein>
<dbReference type="Proteomes" id="UP001066276">
    <property type="component" value="Chromosome 12"/>
</dbReference>